<accession>A0A5B8NTL1</accession>
<dbReference type="InterPro" id="IPR001387">
    <property type="entry name" value="Cro/C1-type_HTH"/>
</dbReference>
<sequence>MRFHEAFDETLKECGISAKWLAQKAGLTPTTISEFRRGKKSLGVENFEKLLYALPKEVQEHFQQKVFINSIKGEGDIRTKIDSMSTEELSQLIIAIGQRIPEVNKLQKV</sequence>
<dbReference type="Proteomes" id="UP000318453">
    <property type="component" value="Plasmid pEu3"/>
</dbReference>
<gene>
    <name evidence="2" type="ORF">FRE64_17000</name>
</gene>
<proteinExistence type="predicted"/>
<protein>
    <submittedName>
        <fullName evidence="2">Helix-turn-helix transcriptional regulator</fullName>
    </submittedName>
</protein>
<dbReference type="CDD" id="cd00093">
    <property type="entry name" value="HTH_XRE"/>
    <property type="match status" value="1"/>
</dbReference>
<dbReference type="EMBL" id="CP042329">
    <property type="protein sequence ID" value="QDZ41665.1"/>
    <property type="molecule type" value="Genomic_DNA"/>
</dbReference>
<dbReference type="Pfam" id="PF01381">
    <property type="entry name" value="HTH_3"/>
    <property type="match status" value="1"/>
</dbReference>
<reference evidence="2" key="1">
    <citation type="submission" date="2019-08" db="EMBL/GenBank/DDBJ databases">
        <title>Carotenoids and Carotenoid Binding Proteins in the Halophilic Cyanobacterium Euhalothece sp. ZM00.</title>
        <authorList>
            <person name="Cho S.M."/>
            <person name="Song J.Y."/>
            <person name="Park Y.-I."/>
        </authorList>
    </citation>
    <scope>NUCLEOTIDE SEQUENCE [LARGE SCALE GENOMIC DNA]</scope>
    <source>
        <strain evidence="2">Z-M001</strain>
        <plasmid evidence="2">pEu3</plasmid>
    </source>
</reference>
<evidence type="ECO:0000313" key="3">
    <source>
        <dbReference type="Proteomes" id="UP000318453"/>
    </source>
</evidence>
<dbReference type="RefSeq" id="WP_146297612.1">
    <property type="nucleotide sequence ID" value="NZ_CP042329.1"/>
</dbReference>
<keyword evidence="2" id="KW-0614">Plasmid</keyword>
<dbReference type="InterPro" id="IPR010982">
    <property type="entry name" value="Lambda_DNA-bd_dom_sf"/>
</dbReference>
<dbReference type="PROSITE" id="PS50943">
    <property type="entry name" value="HTH_CROC1"/>
    <property type="match status" value="1"/>
</dbReference>
<name>A0A5B8NTL1_9CHRO</name>
<keyword evidence="3" id="KW-1185">Reference proteome</keyword>
<dbReference type="AlphaFoldDB" id="A0A5B8NTL1"/>
<geneLocation type="plasmid" evidence="3">
    <name>peu3</name>
</geneLocation>
<dbReference type="OrthoDB" id="516447at2"/>
<dbReference type="KEGG" id="enn:FRE64_17000"/>
<evidence type="ECO:0000313" key="2">
    <source>
        <dbReference type="EMBL" id="QDZ41665.1"/>
    </source>
</evidence>
<dbReference type="SUPFAM" id="SSF47413">
    <property type="entry name" value="lambda repressor-like DNA-binding domains"/>
    <property type="match status" value="1"/>
</dbReference>
<evidence type="ECO:0000259" key="1">
    <source>
        <dbReference type="PROSITE" id="PS50943"/>
    </source>
</evidence>
<dbReference type="GO" id="GO:0003677">
    <property type="term" value="F:DNA binding"/>
    <property type="evidence" value="ECO:0007669"/>
    <property type="project" value="InterPro"/>
</dbReference>
<feature type="domain" description="HTH cro/C1-type" evidence="1">
    <location>
        <begin position="12"/>
        <end position="61"/>
    </location>
</feature>
<organism evidence="2 3">
    <name type="scientific">Euhalothece natronophila Z-M001</name>
    <dbReference type="NCBI Taxonomy" id="522448"/>
    <lineage>
        <taxon>Bacteria</taxon>
        <taxon>Bacillati</taxon>
        <taxon>Cyanobacteriota</taxon>
        <taxon>Cyanophyceae</taxon>
        <taxon>Oscillatoriophycideae</taxon>
        <taxon>Chroococcales</taxon>
        <taxon>Halothecacae</taxon>
        <taxon>Halothece cluster</taxon>
        <taxon>Euhalothece</taxon>
    </lineage>
</organism>
<dbReference type="Gene3D" id="1.10.260.40">
    <property type="entry name" value="lambda repressor-like DNA-binding domains"/>
    <property type="match status" value="1"/>
</dbReference>